<evidence type="ECO:0000256" key="1">
    <source>
        <dbReference type="ARBA" id="ARBA00001933"/>
    </source>
</evidence>
<dbReference type="GO" id="GO:0004794">
    <property type="term" value="F:threonine deaminase activity"/>
    <property type="evidence" value="ECO:0007669"/>
    <property type="project" value="TreeGrafter"/>
</dbReference>
<evidence type="ECO:0000313" key="6">
    <source>
        <dbReference type="Proteomes" id="UP000178606"/>
    </source>
</evidence>
<dbReference type="InterPro" id="IPR050147">
    <property type="entry name" value="Ser/Thr_Dehydratase"/>
</dbReference>
<dbReference type="CDD" id="cd01563">
    <property type="entry name" value="Thr-synth_1"/>
    <property type="match status" value="1"/>
</dbReference>
<reference evidence="5 6" key="1">
    <citation type="journal article" date="2016" name="Nat. Commun.">
        <title>Thousands of microbial genomes shed light on interconnected biogeochemical processes in an aquifer system.</title>
        <authorList>
            <person name="Anantharaman K."/>
            <person name="Brown C.T."/>
            <person name="Hug L.A."/>
            <person name="Sharon I."/>
            <person name="Castelle C.J."/>
            <person name="Probst A.J."/>
            <person name="Thomas B.C."/>
            <person name="Singh A."/>
            <person name="Wilkins M.J."/>
            <person name="Karaoz U."/>
            <person name="Brodie E.L."/>
            <person name="Williams K.H."/>
            <person name="Hubbard S.S."/>
            <person name="Banfield J.F."/>
        </authorList>
    </citation>
    <scope>NUCLEOTIDE SEQUENCE [LARGE SCALE GENOMIC DNA]</scope>
    <source>
        <strain evidence="6">RIFCSPLOWO2_12_FULL_64_10</strain>
    </source>
</reference>
<dbReference type="GO" id="GO:0003941">
    <property type="term" value="F:L-serine ammonia-lyase activity"/>
    <property type="evidence" value="ECO:0007669"/>
    <property type="project" value="TreeGrafter"/>
</dbReference>
<name>A0A1F6CA79_HANXR</name>
<evidence type="ECO:0000256" key="3">
    <source>
        <dbReference type="ARBA" id="ARBA00023239"/>
    </source>
</evidence>
<dbReference type="InterPro" id="IPR001926">
    <property type="entry name" value="TrpB-like_PALP"/>
</dbReference>
<keyword evidence="3" id="KW-0456">Lyase</keyword>
<feature type="domain" description="Tryptophan synthase beta chain-like PALP" evidence="4">
    <location>
        <begin position="75"/>
        <end position="377"/>
    </location>
</feature>
<keyword evidence="2" id="KW-0663">Pyridoxal phosphate</keyword>
<evidence type="ECO:0000256" key="2">
    <source>
        <dbReference type="ARBA" id="ARBA00022898"/>
    </source>
</evidence>
<comment type="caution">
    <text evidence="5">The sequence shown here is derived from an EMBL/GenBank/DDBJ whole genome shotgun (WGS) entry which is preliminary data.</text>
</comment>
<dbReference type="PANTHER" id="PTHR48078">
    <property type="entry name" value="THREONINE DEHYDRATASE, MITOCHONDRIAL-RELATED"/>
    <property type="match status" value="1"/>
</dbReference>
<dbReference type="SUPFAM" id="SSF53686">
    <property type="entry name" value="Tryptophan synthase beta subunit-like PLP-dependent enzymes"/>
    <property type="match status" value="1"/>
</dbReference>
<dbReference type="Pfam" id="PF00291">
    <property type="entry name" value="PALP"/>
    <property type="match status" value="1"/>
</dbReference>
<dbReference type="Gene3D" id="3.40.50.1100">
    <property type="match status" value="2"/>
</dbReference>
<evidence type="ECO:0000313" key="5">
    <source>
        <dbReference type="EMBL" id="OGG45932.1"/>
    </source>
</evidence>
<proteinExistence type="predicted"/>
<protein>
    <recommendedName>
        <fullName evidence="4">Tryptophan synthase beta chain-like PALP domain-containing protein</fullName>
    </recommendedName>
</protein>
<dbReference type="GO" id="GO:0009097">
    <property type="term" value="P:isoleucine biosynthetic process"/>
    <property type="evidence" value="ECO:0007669"/>
    <property type="project" value="TreeGrafter"/>
</dbReference>
<dbReference type="Proteomes" id="UP000178606">
    <property type="component" value="Unassembled WGS sequence"/>
</dbReference>
<dbReference type="PANTHER" id="PTHR48078:SF6">
    <property type="entry name" value="L-THREONINE DEHYDRATASE CATABOLIC TDCB"/>
    <property type="match status" value="1"/>
</dbReference>
<dbReference type="GO" id="GO:0006567">
    <property type="term" value="P:L-threonine catabolic process"/>
    <property type="evidence" value="ECO:0007669"/>
    <property type="project" value="TreeGrafter"/>
</dbReference>
<evidence type="ECO:0000259" key="4">
    <source>
        <dbReference type="Pfam" id="PF00291"/>
    </source>
</evidence>
<sequence length="409" mass="44401">MIPQKLVCMTCKKEYDIGPMFEGCPECRRRGVGSPVEVIYDYGAVKAGLDLSAWLTAPRSIWKYRDLLPLSDPAVTLGEGGTPLLQVQTLGEASRLENLYVKNETCNPTWSFKDRQNAVSVSMARALGFKRVTTSTTGNQGVSTAAYAAAAGLECAVFCHPETPRVQHDLIRLYGARSISLKDRKQFLSTLVRDYGFFPCAGLTPLPVASPFGVEGYKTISYEIVMQLNGQVPDRVYAPVAGGHGLYGIYKGFRELKALSVVDRIPRMFGCQAEGCNPFVRSFRAHQQEVTTVRNPSTIALSIRDETGGDCGLRAIYDSEGEALDASDQEIVRAARLLARGGIAAEPASAAPVACALACAKTGQIGPRELVVCVVTGSAAKWPETLDRMVDEPIILNPNFEELKLALWL</sequence>
<gene>
    <name evidence="5" type="ORF">A3F84_20550</name>
</gene>
<dbReference type="EMBL" id="MFKF01000355">
    <property type="protein sequence ID" value="OGG45932.1"/>
    <property type="molecule type" value="Genomic_DNA"/>
</dbReference>
<organism evidence="5 6">
    <name type="scientific">Handelsmanbacteria sp. (strain RIFCSPLOWO2_12_FULL_64_10)</name>
    <dbReference type="NCBI Taxonomy" id="1817868"/>
    <lineage>
        <taxon>Bacteria</taxon>
        <taxon>Candidatus Handelsmaniibacteriota</taxon>
    </lineage>
</organism>
<dbReference type="AlphaFoldDB" id="A0A1F6CA79"/>
<dbReference type="InterPro" id="IPR036052">
    <property type="entry name" value="TrpB-like_PALP_sf"/>
</dbReference>
<dbReference type="GO" id="GO:0006565">
    <property type="term" value="P:L-serine catabolic process"/>
    <property type="evidence" value="ECO:0007669"/>
    <property type="project" value="TreeGrafter"/>
</dbReference>
<accession>A0A1F6CA79</accession>
<comment type="cofactor">
    <cofactor evidence="1">
        <name>pyridoxal 5'-phosphate</name>
        <dbReference type="ChEBI" id="CHEBI:597326"/>
    </cofactor>
</comment>